<keyword evidence="4" id="KW-1003">Cell membrane</keyword>
<dbReference type="GO" id="GO:0048472">
    <property type="term" value="F:threonine-phosphate decarboxylase activity"/>
    <property type="evidence" value="ECO:0007669"/>
    <property type="project" value="InterPro"/>
</dbReference>
<dbReference type="Pfam" id="PF03186">
    <property type="entry name" value="CobD_Cbib"/>
    <property type="match status" value="1"/>
</dbReference>
<evidence type="ECO:0000256" key="9">
    <source>
        <dbReference type="SAM" id="Phobius"/>
    </source>
</evidence>
<evidence type="ECO:0000256" key="6">
    <source>
        <dbReference type="ARBA" id="ARBA00022692"/>
    </source>
</evidence>
<dbReference type="EMBL" id="AWXA01000003">
    <property type="protein sequence ID" value="ERT62588.1"/>
    <property type="molecule type" value="Genomic_DNA"/>
</dbReference>
<comment type="caution">
    <text evidence="10">The sequence shown here is derived from an EMBL/GenBank/DDBJ whole genome shotgun (WGS) entry which is preliminary data.</text>
</comment>
<evidence type="ECO:0000256" key="4">
    <source>
        <dbReference type="ARBA" id="ARBA00022475"/>
    </source>
</evidence>
<dbReference type="STRING" id="1111454.HMPREF1250_0377"/>
<dbReference type="AlphaFoldDB" id="U7UVU3"/>
<name>U7UVU3_9FIRM</name>
<dbReference type="GO" id="GO:0005886">
    <property type="term" value="C:plasma membrane"/>
    <property type="evidence" value="ECO:0007669"/>
    <property type="project" value="UniProtKB-SubCell"/>
</dbReference>
<sequence>MIYVLASIGFAYLLNRIIGDFPIIPKTPEMQVRFVAFLERHFYDSAKTSKTQTAQGTIALCLGIAVSFFLPVIFIFSLYYVYRGADWIAHTVLCCQLLGMHAIRKGADDIFKGIHFEDVDAARTGFTKLTGLDATSLDNTALIRETALHISDQSLVSVVAPLFFMCIGGAPLAFLYAFVNTAAARAARMPDRHAFYKSVLFLHKWLLAVPARCCGAFMIYAAYLCRLDAKRAIAVLRRDHALRFNEGYAEAPVAGAIGLQLGGPRRFGSLFLERPPIGDDARDPADMQIKEAKDMMYAVSICAWLVFLILSWLCFVH</sequence>
<keyword evidence="11" id="KW-1185">Reference proteome</keyword>
<keyword evidence="7 9" id="KW-1133">Transmembrane helix</keyword>
<dbReference type="GO" id="GO:0009236">
    <property type="term" value="P:cobalamin biosynthetic process"/>
    <property type="evidence" value="ECO:0007669"/>
    <property type="project" value="UniProtKB-UniPathway"/>
</dbReference>
<feature type="transmembrane region" description="Helical" evidence="9">
    <location>
        <begin position="200"/>
        <end position="223"/>
    </location>
</feature>
<evidence type="ECO:0000256" key="1">
    <source>
        <dbReference type="ARBA" id="ARBA00004651"/>
    </source>
</evidence>
<dbReference type="RefSeq" id="WP_023052578.1">
    <property type="nucleotide sequence ID" value="NZ_AWXA01000003.1"/>
</dbReference>
<dbReference type="Proteomes" id="UP000017090">
    <property type="component" value="Unassembled WGS sequence"/>
</dbReference>
<evidence type="ECO:0000256" key="8">
    <source>
        <dbReference type="ARBA" id="ARBA00023136"/>
    </source>
</evidence>
<comment type="pathway">
    <text evidence="2">Cofactor biosynthesis; adenosylcobalamin biosynthesis.</text>
</comment>
<proteinExistence type="inferred from homology"/>
<feature type="transmembrane region" description="Helical" evidence="9">
    <location>
        <begin position="57"/>
        <end position="82"/>
    </location>
</feature>
<evidence type="ECO:0000256" key="7">
    <source>
        <dbReference type="ARBA" id="ARBA00022989"/>
    </source>
</evidence>
<comment type="subcellular location">
    <subcellularLocation>
        <location evidence="1">Cell membrane</location>
        <topology evidence="1">Multi-pass membrane protein</topology>
    </subcellularLocation>
</comment>
<comment type="similarity">
    <text evidence="3">Belongs to the CobD/CbiB family.</text>
</comment>
<organism evidence="10 11">
    <name type="scientific">Megasphaera vaginalis</name>
    <name type="common">ex Srinivasan et al. 2021</name>
    <dbReference type="NCBI Taxonomy" id="1111454"/>
    <lineage>
        <taxon>Bacteria</taxon>
        <taxon>Bacillati</taxon>
        <taxon>Bacillota</taxon>
        <taxon>Negativicutes</taxon>
        <taxon>Veillonellales</taxon>
        <taxon>Veillonellaceae</taxon>
        <taxon>Megasphaera</taxon>
    </lineage>
</organism>
<evidence type="ECO:0000256" key="5">
    <source>
        <dbReference type="ARBA" id="ARBA00022573"/>
    </source>
</evidence>
<reference evidence="10 11" key="1">
    <citation type="submission" date="2013-09" db="EMBL/GenBank/DDBJ databases">
        <authorList>
            <person name="Durkin A.S."/>
            <person name="Haft D.R."/>
            <person name="McCorrison J."/>
            <person name="Torralba M."/>
            <person name="Gillis M."/>
            <person name="Haft D.H."/>
            <person name="Methe B."/>
            <person name="Sutton G."/>
            <person name="Nelson K.E."/>
        </authorList>
    </citation>
    <scope>NUCLEOTIDE SEQUENCE [LARGE SCALE GENOMIC DNA]</scope>
    <source>
        <strain evidence="10 11">BV3C16-1</strain>
    </source>
</reference>
<dbReference type="PANTHER" id="PTHR34308">
    <property type="entry name" value="COBALAMIN BIOSYNTHESIS PROTEIN CBIB"/>
    <property type="match status" value="1"/>
</dbReference>
<dbReference type="PANTHER" id="PTHR34308:SF1">
    <property type="entry name" value="COBALAMIN BIOSYNTHESIS PROTEIN CBIB"/>
    <property type="match status" value="1"/>
</dbReference>
<feature type="transmembrane region" description="Helical" evidence="9">
    <location>
        <begin position="295"/>
        <end position="316"/>
    </location>
</feature>
<gene>
    <name evidence="10" type="ORF">HMPREF1250_0377</name>
</gene>
<keyword evidence="8 9" id="KW-0472">Membrane</keyword>
<keyword evidence="6 9" id="KW-0812">Transmembrane</keyword>
<accession>U7UVU3</accession>
<evidence type="ECO:0000313" key="11">
    <source>
        <dbReference type="Proteomes" id="UP000017090"/>
    </source>
</evidence>
<feature type="transmembrane region" description="Helical" evidence="9">
    <location>
        <begin position="158"/>
        <end position="179"/>
    </location>
</feature>
<dbReference type="UniPathway" id="UPA00148"/>
<evidence type="ECO:0000313" key="10">
    <source>
        <dbReference type="EMBL" id="ERT62588.1"/>
    </source>
</evidence>
<evidence type="ECO:0000256" key="3">
    <source>
        <dbReference type="ARBA" id="ARBA00006263"/>
    </source>
</evidence>
<keyword evidence="5" id="KW-0169">Cobalamin biosynthesis</keyword>
<protein>
    <submittedName>
        <fullName evidence="10">CobD/CbiB protein</fullName>
    </submittedName>
</protein>
<evidence type="ECO:0000256" key="2">
    <source>
        <dbReference type="ARBA" id="ARBA00004953"/>
    </source>
</evidence>
<dbReference type="InterPro" id="IPR004485">
    <property type="entry name" value="Cobalamin_biosynth_CobD/CbiB"/>
</dbReference>
<dbReference type="PATRIC" id="fig|1111454.3.peg.27"/>
<dbReference type="eggNOG" id="COG1270">
    <property type="taxonomic scope" value="Bacteria"/>
</dbReference>